<dbReference type="InterPro" id="IPR017459">
    <property type="entry name" value="Glycosyl_Trfase_fam3_N_dom"/>
</dbReference>
<evidence type="ECO:0000259" key="3">
    <source>
        <dbReference type="Pfam" id="PF02885"/>
    </source>
</evidence>
<evidence type="ECO:0000256" key="2">
    <source>
        <dbReference type="ARBA" id="ARBA00022679"/>
    </source>
</evidence>
<dbReference type="InterPro" id="IPR036320">
    <property type="entry name" value="Glycosyl_Trfase_fam3_N_dom_sf"/>
</dbReference>
<accession>A0A831KCN8</accession>
<feature type="non-terminal residue" evidence="4">
    <location>
        <position position="51"/>
    </location>
</feature>
<dbReference type="AlphaFoldDB" id="A0A831KCN8"/>
<dbReference type="Pfam" id="PF02885">
    <property type="entry name" value="Glycos_trans_3N"/>
    <property type="match status" value="1"/>
</dbReference>
<feature type="domain" description="Glycosyl transferase family 3 N-terminal" evidence="3">
    <location>
        <begin position="4"/>
        <end position="51"/>
    </location>
</feature>
<protein>
    <submittedName>
        <fullName evidence="4">Anthranilate phosphoribosyltransferase</fullName>
        <ecNumber evidence="4">2.4.2.18</ecNumber>
    </submittedName>
</protein>
<evidence type="ECO:0000256" key="1">
    <source>
        <dbReference type="ARBA" id="ARBA00022676"/>
    </source>
</evidence>
<reference evidence="4" key="1">
    <citation type="journal article" date="2020" name="mSystems">
        <title>Genome- and Community-Level Interaction Insights into Carbon Utilization and Element Cycling Functions of Hydrothermarchaeota in Hydrothermal Sediment.</title>
        <authorList>
            <person name="Zhou Z."/>
            <person name="Liu Y."/>
            <person name="Xu W."/>
            <person name="Pan J."/>
            <person name="Luo Z.H."/>
            <person name="Li M."/>
        </authorList>
    </citation>
    <scope>NUCLEOTIDE SEQUENCE [LARGE SCALE GENOMIC DNA]</scope>
    <source>
        <strain evidence="4">HyVt-26</strain>
    </source>
</reference>
<evidence type="ECO:0000313" key="4">
    <source>
        <dbReference type="EMBL" id="HDK38389.1"/>
    </source>
</evidence>
<dbReference type="GO" id="GO:0004048">
    <property type="term" value="F:anthranilate phosphoribosyltransferase activity"/>
    <property type="evidence" value="ECO:0007669"/>
    <property type="project" value="UniProtKB-EC"/>
</dbReference>
<dbReference type="EMBL" id="DRCV01000227">
    <property type="protein sequence ID" value="HDK38389.1"/>
    <property type="molecule type" value="Genomic_DNA"/>
</dbReference>
<gene>
    <name evidence="4" type="primary">trpD</name>
    <name evidence="4" type="ORF">ENG92_05180</name>
</gene>
<organism evidence="4">
    <name type="scientific">Thiolapillus brandeum</name>
    <dbReference type="NCBI Taxonomy" id="1076588"/>
    <lineage>
        <taxon>Bacteria</taxon>
        <taxon>Pseudomonadati</taxon>
        <taxon>Pseudomonadota</taxon>
        <taxon>Gammaproteobacteria</taxon>
        <taxon>Chromatiales</taxon>
        <taxon>Sedimenticolaceae</taxon>
        <taxon>Thiolapillus</taxon>
    </lineage>
</organism>
<dbReference type="Proteomes" id="UP000885822">
    <property type="component" value="Unassembled WGS sequence"/>
</dbReference>
<dbReference type="Gene3D" id="1.20.970.10">
    <property type="entry name" value="Transferase, Pyrimidine Nucleoside Phosphorylase, Chain C"/>
    <property type="match status" value="1"/>
</dbReference>
<keyword evidence="2 4" id="KW-0808">Transferase</keyword>
<proteinExistence type="predicted"/>
<comment type="caution">
    <text evidence="4">The sequence shown here is derived from an EMBL/GenBank/DDBJ whole genome shotgun (WGS) entry which is preliminary data.</text>
</comment>
<sequence>MDIKQAIAKVIDHQDLASDEMVAVMNTIMTGGATPAQIGGFLIGLRMKGET</sequence>
<keyword evidence="1 4" id="KW-0328">Glycosyltransferase</keyword>
<dbReference type="SUPFAM" id="SSF47648">
    <property type="entry name" value="Nucleoside phosphorylase/phosphoribosyltransferase N-terminal domain"/>
    <property type="match status" value="1"/>
</dbReference>
<name>A0A831KCN8_9GAMM</name>
<dbReference type="EC" id="2.4.2.18" evidence="4"/>